<keyword evidence="9 13" id="KW-0472">Membrane</keyword>
<keyword evidence="6 13" id="KW-1133">Transmembrane helix</keyword>
<dbReference type="PANTHER" id="PTHR11690">
    <property type="entry name" value="AMILORIDE-SENSITIVE SODIUM CHANNEL-RELATED"/>
    <property type="match status" value="1"/>
</dbReference>
<evidence type="ECO:0000256" key="5">
    <source>
        <dbReference type="ARBA" id="ARBA00022692"/>
    </source>
</evidence>
<keyword evidence="3 12" id="KW-0813">Transport</keyword>
<dbReference type="GO" id="GO:0005886">
    <property type="term" value="C:plasma membrane"/>
    <property type="evidence" value="ECO:0007669"/>
    <property type="project" value="TreeGrafter"/>
</dbReference>
<dbReference type="AlphaFoldDB" id="A0A336M656"/>
<evidence type="ECO:0000256" key="3">
    <source>
        <dbReference type="ARBA" id="ARBA00022448"/>
    </source>
</evidence>
<dbReference type="GO" id="GO:0015280">
    <property type="term" value="F:ligand-gated sodium channel activity"/>
    <property type="evidence" value="ECO:0007669"/>
    <property type="project" value="TreeGrafter"/>
</dbReference>
<dbReference type="OMA" id="VGINERM"/>
<evidence type="ECO:0000256" key="11">
    <source>
        <dbReference type="ARBA" id="ARBA00023303"/>
    </source>
</evidence>
<evidence type="ECO:0000256" key="7">
    <source>
        <dbReference type="ARBA" id="ARBA00023053"/>
    </source>
</evidence>
<evidence type="ECO:0000256" key="4">
    <source>
        <dbReference type="ARBA" id="ARBA00022461"/>
    </source>
</evidence>
<gene>
    <name evidence="14" type="primary">CSON011555</name>
</gene>
<evidence type="ECO:0000256" key="12">
    <source>
        <dbReference type="RuleBase" id="RU000679"/>
    </source>
</evidence>
<keyword evidence="11 12" id="KW-0407">Ion channel</keyword>
<dbReference type="Pfam" id="PF00858">
    <property type="entry name" value="ASC"/>
    <property type="match status" value="1"/>
</dbReference>
<name>A0A336M656_CULSO</name>
<evidence type="ECO:0000256" key="6">
    <source>
        <dbReference type="ARBA" id="ARBA00022989"/>
    </source>
</evidence>
<organism evidence="14">
    <name type="scientific">Culicoides sonorensis</name>
    <name type="common">Biting midge</name>
    <dbReference type="NCBI Taxonomy" id="179676"/>
    <lineage>
        <taxon>Eukaryota</taxon>
        <taxon>Metazoa</taxon>
        <taxon>Ecdysozoa</taxon>
        <taxon>Arthropoda</taxon>
        <taxon>Hexapoda</taxon>
        <taxon>Insecta</taxon>
        <taxon>Pterygota</taxon>
        <taxon>Neoptera</taxon>
        <taxon>Endopterygota</taxon>
        <taxon>Diptera</taxon>
        <taxon>Nematocera</taxon>
        <taxon>Chironomoidea</taxon>
        <taxon>Ceratopogonidae</taxon>
        <taxon>Ceratopogoninae</taxon>
        <taxon>Culicoides</taxon>
        <taxon>Monoculicoides</taxon>
    </lineage>
</organism>
<protein>
    <submittedName>
        <fullName evidence="14">CSON011555 protein</fullName>
    </submittedName>
</protein>
<sequence>MRVMMTEELELDVSRNVVTNNKYKVQGNGVPGSVSTISDGKISNASQNIEIPLECQTCISNRKRMQEHSKSCDELSEKNKVKAVANEVFNDFCHATSIHGMKYLTGQSHWFERAIWIAIYAFALYSCGELVYDRYRRWVVNPVILSFDKRFESISEVPFPAITICPETKSIKKIFNYTKILEEVKRRHNKPENMTFDLDFKLTDFDKETFEILAQMVLPKGADITEFIDISDVRTNQTRFDRERILTILDTIAPTIEDVCHSYDWAFSKSTRKCGKDFSKILTEDGLCYTFNMLDQKELFRNTTIHGYRSNGRLTSNWTKTSGYTKNITVNTYPKRVYSTREKLKLTLKLNTFNFDNLFPQQGRGFKIYVHAPTEFPWSTKQYFKLAAGQSITLTVTPQLIRTSSQLRNYTPTKRECYFNHENPLKYFQVYTKENCELECLADYSMLLCDCVPFWMPRHKNAKVCGLENFECYTQAIYKHLSGALDTGAEEDYDEPPVNVPANATLGVNGTTRSNETLRNLIQERRYPFYLYKFRQWQLRNKNDSSNLDDGSTDGDDYSKYDHVAFNFKCKCLPACNSINYMADYRSTSFYFESAGLDYNTLPLGYHFLLVEIQFRESQFVPMRRSELYGLYDFVSNFGGLFGLFLGMSLMSVFEVLYFGTIRIIASCRLRFKSEKQEKLRKREIATLEK</sequence>
<comment type="similarity">
    <text evidence="2 12">Belongs to the amiloride-sensitive sodium channel (TC 1.A.6) family.</text>
</comment>
<reference evidence="14" key="1">
    <citation type="submission" date="2018-07" db="EMBL/GenBank/DDBJ databases">
        <authorList>
            <person name="Quirk P.G."/>
            <person name="Krulwich T.A."/>
        </authorList>
    </citation>
    <scope>NUCLEOTIDE SEQUENCE</scope>
</reference>
<dbReference type="PANTHER" id="PTHR11690:SF288">
    <property type="entry name" value="AMILORIDE-SENSITIVE NA+ CHANNEL-RELATED"/>
    <property type="match status" value="1"/>
</dbReference>
<comment type="subcellular location">
    <subcellularLocation>
        <location evidence="1">Membrane</location>
        <topology evidence="1">Multi-pass membrane protein</topology>
    </subcellularLocation>
</comment>
<accession>A0A336M656</accession>
<proteinExistence type="inferred from homology"/>
<feature type="transmembrane region" description="Helical" evidence="13">
    <location>
        <begin position="629"/>
        <end position="650"/>
    </location>
</feature>
<evidence type="ECO:0000256" key="1">
    <source>
        <dbReference type="ARBA" id="ARBA00004141"/>
    </source>
</evidence>
<evidence type="ECO:0000256" key="13">
    <source>
        <dbReference type="SAM" id="Phobius"/>
    </source>
</evidence>
<evidence type="ECO:0000256" key="10">
    <source>
        <dbReference type="ARBA" id="ARBA00023201"/>
    </source>
</evidence>
<evidence type="ECO:0000256" key="2">
    <source>
        <dbReference type="ARBA" id="ARBA00007193"/>
    </source>
</evidence>
<evidence type="ECO:0000313" key="14">
    <source>
        <dbReference type="EMBL" id="SSX24831.1"/>
    </source>
</evidence>
<dbReference type="EMBL" id="UFQT01000503">
    <property type="protein sequence ID" value="SSX24831.1"/>
    <property type="molecule type" value="Genomic_DNA"/>
</dbReference>
<evidence type="ECO:0000256" key="9">
    <source>
        <dbReference type="ARBA" id="ARBA00023136"/>
    </source>
</evidence>
<dbReference type="InterPro" id="IPR001873">
    <property type="entry name" value="ENaC"/>
</dbReference>
<keyword evidence="7" id="KW-0915">Sodium</keyword>
<keyword evidence="10 12" id="KW-0739">Sodium transport</keyword>
<dbReference type="PRINTS" id="PR01078">
    <property type="entry name" value="AMINACHANNEL"/>
</dbReference>
<keyword evidence="4 12" id="KW-0894">Sodium channel</keyword>
<keyword evidence="8 12" id="KW-0406">Ion transport</keyword>
<keyword evidence="5 12" id="KW-0812">Transmembrane</keyword>
<dbReference type="Gene3D" id="1.10.287.770">
    <property type="entry name" value="YojJ-like"/>
    <property type="match status" value="1"/>
</dbReference>
<dbReference type="Gene3D" id="2.60.470.10">
    <property type="entry name" value="Acid-sensing ion channels like domains"/>
    <property type="match status" value="1"/>
</dbReference>
<dbReference type="VEuPathDB" id="VectorBase:CSON011555"/>
<evidence type="ECO:0000256" key="8">
    <source>
        <dbReference type="ARBA" id="ARBA00023065"/>
    </source>
</evidence>